<evidence type="ECO:0000313" key="7">
    <source>
        <dbReference type="WBParaSite" id="Gr19_v10_g7404.t1"/>
    </source>
</evidence>
<dbReference type="PANTHER" id="PTHR44040:SF1">
    <property type="entry name" value="RETINOBLASTOMA-BINDING PROTEIN 5"/>
    <property type="match status" value="1"/>
</dbReference>
<keyword evidence="4" id="KW-0539">Nucleus</keyword>
<organism evidence="6 7">
    <name type="scientific">Globodera rostochiensis</name>
    <name type="common">Golden nematode worm</name>
    <name type="synonym">Heterodera rostochiensis</name>
    <dbReference type="NCBI Taxonomy" id="31243"/>
    <lineage>
        <taxon>Eukaryota</taxon>
        <taxon>Metazoa</taxon>
        <taxon>Ecdysozoa</taxon>
        <taxon>Nematoda</taxon>
        <taxon>Chromadorea</taxon>
        <taxon>Rhabditida</taxon>
        <taxon>Tylenchina</taxon>
        <taxon>Tylenchomorpha</taxon>
        <taxon>Tylenchoidea</taxon>
        <taxon>Heteroderidae</taxon>
        <taxon>Heteroderinae</taxon>
        <taxon>Globodera</taxon>
    </lineage>
</organism>
<reference evidence="7" key="1">
    <citation type="submission" date="2022-11" db="UniProtKB">
        <authorList>
            <consortium name="WormBaseParasite"/>
        </authorList>
    </citation>
    <scope>IDENTIFICATION</scope>
</reference>
<keyword evidence="2" id="KW-0853">WD repeat</keyword>
<evidence type="ECO:0000256" key="2">
    <source>
        <dbReference type="ARBA" id="ARBA00022574"/>
    </source>
</evidence>
<dbReference type="Gene3D" id="2.130.10.10">
    <property type="entry name" value="YVTN repeat-like/Quinoprotein amine dehydrogenase"/>
    <property type="match status" value="1"/>
</dbReference>
<feature type="region of interest" description="Disordered" evidence="5">
    <location>
        <begin position="423"/>
        <end position="466"/>
    </location>
</feature>
<dbReference type="InterPro" id="IPR001680">
    <property type="entry name" value="WD40_rpt"/>
</dbReference>
<evidence type="ECO:0000256" key="1">
    <source>
        <dbReference type="ARBA" id="ARBA00004123"/>
    </source>
</evidence>
<evidence type="ECO:0000256" key="5">
    <source>
        <dbReference type="SAM" id="MobiDB-lite"/>
    </source>
</evidence>
<keyword evidence="3" id="KW-0677">Repeat</keyword>
<dbReference type="WBParaSite" id="Gr19_v10_g7404.t1">
    <property type="protein sequence ID" value="Gr19_v10_g7404.t1"/>
    <property type="gene ID" value="Gr19_v10_g7404"/>
</dbReference>
<comment type="subcellular location">
    <subcellularLocation>
        <location evidence="1">Nucleus</location>
    </subcellularLocation>
</comment>
<evidence type="ECO:0000256" key="4">
    <source>
        <dbReference type="ARBA" id="ARBA00023242"/>
    </source>
</evidence>
<dbReference type="InterPro" id="IPR037850">
    <property type="entry name" value="RBBP5/Swd1"/>
</dbReference>
<dbReference type="SUPFAM" id="SSF50978">
    <property type="entry name" value="WD40 repeat-like"/>
    <property type="match status" value="1"/>
</dbReference>
<dbReference type="InterPro" id="IPR036322">
    <property type="entry name" value="WD40_repeat_dom_sf"/>
</dbReference>
<keyword evidence="6" id="KW-1185">Reference proteome</keyword>
<dbReference type="SMART" id="SM00320">
    <property type="entry name" value="WD40"/>
    <property type="match status" value="5"/>
</dbReference>
<dbReference type="Pfam" id="PF00400">
    <property type="entry name" value="WD40"/>
    <property type="match status" value="1"/>
</dbReference>
<dbReference type="GO" id="GO:0048188">
    <property type="term" value="C:Set1C/COMPASS complex"/>
    <property type="evidence" value="ECO:0007669"/>
    <property type="project" value="InterPro"/>
</dbReference>
<dbReference type="PANTHER" id="PTHR44040">
    <property type="entry name" value="RETINOBLASTOMA-BINDING PROTEIN 5"/>
    <property type="match status" value="1"/>
</dbReference>
<evidence type="ECO:0000256" key="3">
    <source>
        <dbReference type="ARBA" id="ARBA00022737"/>
    </source>
</evidence>
<dbReference type="AlphaFoldDB" id="A0A914I549"/>
<dbReference type="InterPro" id="IPR015943">
    <property type="entry name" value="WD40/YVTN_repeat-like_dom_sf"/>
</dbReference>
<protein>
    <submittedName>
        <fullName evidence="7">Anaphase-promoting complex subunit 4 WD40 domain-containing protein</fullName>
    </submittedName>
</protein>
<proteinExistence type="predicted"/>
<dbReference type="Proteomes" id="UP000887572">
    <property type="component" value="Unplaced"/>
</dbReference>
<name>A0A914I549_GLORO</name>
<sequence>MNCSRSEKAQKKLKKPNSMMNGDFLGKNFAMAYPEERECCLDSNGAAATCCKFNRLGTLVAVGSTDGRLFIYDFITKDLECPCETDHFIVLVTQRETAAFVGRRWVRQSFGIGCTAQQAMFNPRNENQMLVYLILITANNCSSPIVKNLDNGSEARLQLNDTDIAEEAVSAASYDRRGAHIITGSNRGLIVVYDTRTLKPVSFCRQNNNQQIKSFAVSRRHDFVFTNSQDRTIRCFRLQDLLCAKGLVVQPIQRFQDIVNRTLWKCICTSSDGDYICGGSSKSHSLNIWERSTGNLVKILHGSKGELLADVQWHPNRPVILSVAGAGSVTVWTQAHVENWSAFAPDFSELEENVRYAEKEGEFDAHDEDTSVGEEKMDVLEDDDDVLDVVRVSAPAHLCSSDESDLEDFSTDVEGGKSLWFVPVGPDLETGDEELRQELSRPSSSSAKARGGAGGMQKSHRNRKSK</sequence>
<accession>A0A914I549</accession>
<evidence type="ECO:0000313" key="6">
    <source>
        <dbReference type="Proteomes" id="UP000887572"/>
    </source>
</evidence>